<keyword evidence="3" id="KW-1185">Reference proteome</keyword>
<feature type="signal peptide" evidence="1">
    <location>
        <begin position="1"/>
        <end position="18"/>
    </location>
</feature>
<dbReference type="Proteomes" id="UP000677244">
    <property type="component" value="Unassembled WGS sequence"/>
</dbReference>
<proteinExistence type="predicted"/>
<gene>
    <name evidence="2" type="ORF">J7I42_10005</name>
</gene>
<accession>A0ABS3YRT6</accession>
<keyword evidence="1" id="KW-0732">Signal</keyword>
<dbReference type="EMBL" id="JAGHKO010000001">
    <property type="protein sequence ID" value="MBO9200595.1"/>
    <property type="molecule type" value="Genomic_DNA"/>
</dbReference>
<comment type="caution">
    <text evidence="2">The sequence shown here is derived from an EMBL/GenBank/DDBJ whole genome shotgun (WGS) entry which is preliminary data.</text>
</comment>
<dbReference type="RefSeq" id="WP_209138635.1">
    <property type="nucleotide sequence ID" value="NZ_JAGHKO010000001.1"/>
</dbReference>
<name>A0ABS3YRT6_9BACT</name>
<protein>
    <submittedName>
        <fullName evidence="2">Uncharacterized protein</fullName>
    </submittedName>
</protein>
<evidence type="ECO:0000256" key="1">
    <source>
        <dbReference type="SAM" id="SignalP"/>
    </source>
</evidence>
<evidence type="ECO:0000313" key="3">
    <source>
        <dbReference type="Proteomes" id="UP000677244"/>
    </source>
</evidence>
<organism evidence="2 3">
    <name type="scientific">Niastella soli</name>
    <dbReference type="NCBI Taxonomy" id="2821487"/>
    <lineage>
        <taxon>Bacteria</taxon>
        <taxon>Pseudomonadati</taxon>
        <taxon>Bacteroidota</taxon>
        <taxon>Chitinophagia</taxon>
        <taxon>Chitinophagales</taxon>
        <taxon>Chitinophagaceae</taxon>
        <taxon>Niastella</taxon>
    </lineage>
</organism>
<sequence length="395" mass="42364">MKRLVLILFTFISICASGQQLTTEIQARRGVFTERLYLKDRWIDGISTNLNSPDSASDNLLVTAKAISDFAKLKAGKSIQNQFTSAQPASLWLRGTGTVGALAGYRNKLAGGLGAQMNITQNEGQHGLSIQQANYNSGYAGLDLFKNAGSSFNTLQSLQPGDSIGSIIFSGVAGDNSTITNAMSLHGQVETTAPSYLSSGFVFNTTDSNGIFGRRMWLNGQGNLSLGNATTNPYSLNVGDGEVRINSLAGGGDGLVLGDENGGLYKLLIGENLYVEDGMLNVSFESVFPSYKRYMAILSQQGTYAPGGFAIDNDFYGIEWARVATGVYTATLAGAFASGYTYFKSEASDETGHAAYVKLYRSGPDTVTMVVKDESRNNTDNWTGISVEIREFKHN</sequence>
<evidence type="ECO:0000313" key="2">
    <source>
        <dbReference type="EMBL" id="MBO9200595.1"/>
    </source>
</evidence>
<reference evidence="2 3" key="1">
    <citation type="submission" date="2021-03" db="EMBL/GenBank/DDBJ databases">
        <title>Assistant Professor.</title>
        <authorList>
            <person name="Huq M.A."/>
        </authorList>
    </citation>
    <scope>NUCLEOTIDE SEQUENCE [LARGE SCALE GENOMIC DNA]</scope>
    <source>
        <strain evidence="2 3">MAH-29</strain>
    </source>
</reference>
<feature type="chain" id="PRO_5045992436" evidence="1">
    <location>
        <begin position="19"/>
        <end position="395"/>
    </location>
</feature>